<name>A0A0P0Y9L5_ORYSJ</name>
<reference evidence="2 3" key="2">
    <citation type="journal article" date="2013" name="Plant Cell Physiol.">
        <title>Rice Annotation Project Database (RAP-DB): an integrative and interactive database for rice genomics.</title>
        <authorList>
            <person name="Sakai H."/>
            <person name="Lee S.S."/>
            <person name="Tanaka T."/>
            <person name="Numa H."/>
            <person name="Kim J."/>
            <person name="Kawahara Y."/>
            <person name="Wakimoto H."/>
            <person name="Yang C.C."/>
            <person name="Iwamoto M."/>
            <person name="Abe T."/>
            <person name="Yamada Y."/>
            <person name="Muto A."/>
            <person name="Inokuchi H."/>
            <person name="Ikemura T."/>
            <person name="Matsumoto T."/>
            <person name="Sasaki T."/>
            <person name="Itoh T."/>
        </authorList>
    </citation>
    <scope>NUCLEOTIDE SEQUENCE [LARGE SCALE GENOMIC DNA]</scope>
    <source>
        <strain evidence="3">cv. Nipponbare</strain>
    </source>
</reference>
<feature type="chain" id="PRO_5006057453" evidence="1">
    <location>
        <begin position="21"/>
        <end position="39"/>
    </location>
</feature>
<reference evidence="2 3" key="3">
    <citation type="journal article" date="2013" name="Rice">
        <title>Improvement of the Oryza sativa Nipponbare reference genome using next generation sequence and optical map data.</title>
        <authorList>
            <person name="Kawahara Y."/>
            <person name="de la Bastide M."/>
            <person name="Hamilton J.P."/>
            <person name="Kanamori H."/>
            <person name="McCombie W.R."/>
            <person name="Ouyang S."/>
            <person name="Schwartz D.C."/>
            <person name="Tanaka T."/>
            <person name="Wu J."/>
            <person name="Zhou S."/>
            <person name="Childs K.L."/>
            <person name="Davidson R.M."/>
            <person name="Lin H."/>
            <person name="Quesada-Ocampo L."/>
            <person name="Vaillancourt B."/>
            <person name="Sakai H."/>
            <person name="Lee S.S."/>
            <person name="Kim J."/>
            <person name="Numa H."/>
            <person name="Itoh T."/>
            <person name="Buell C.R."/>
            <person name="Matsumoto T."/>
        </authorList>
    </citation>
    <scope>NUCLEOTIDE SEQUENCE [LARGE SCALE GENOMIC DNA]</scope>
    <source>
        <strain evidence="3">cv. Nipponbare</strain>
    </source>
</reference>
<dbReference type="AlphaFoldDB" id="A0A0P0Y9L5"/>
<dbReference type="EMBL" id="AP014968">
    <property type="protein sequence ID" value="BAT16876.1"/>
    <property type="molecule type" value="Genomic_DNA"/>
</dbReference>
<organism evidence="2 3">
    <name type="scientific">Oryza sativa subsp. japonica</name>
    <name type="common">Rice</name>
    <dbReference type="NCBI Taxonomy" id="39947"/>
    <lineage>
        <taxon>Eukaryota</taxon>
        <taxon>Viridiplantae</taxon>
        <taxon>Streptophyta</taxon>
        <taxon>Embryophyta</taxon>
        <taxon>Tracheophyta</taxon>
        <taxon>Spermatophyta</taxon>
        <taxon>Magnoliopsida</taxon>
        <taxon>Liliopsida</taxon>
        <taxon>Poales</taxon>
        <taxon>Poaceae</taxon>
        <taxon>BOP clade</taxon>
        <taxon>Oryzoideae</taxon>
        <taxon>Oryzeae</taxon>
        <taxon>Oryzinae</taxon>
        <taxon>Oryza</taxon>
        <taxon>Oryza sativa</taxon>
    </lineage>
</organism>
<proteinExistence type="predicted"/>
<evidence type="ECO:0000313" key="3">
    <source>
        <dbReference type="Proteomes" id="UP000059680"/>
    </source>
</evidence>
<dbReference type="PaxDb" id="39947-A0A0P0Y9L5"/>
<keyword evidence="3" id="KW-1185">Reference proteome</keyword>
<feature type="signal peptide" evidence="1">
    <location>
        <begin position="1"/>
        <end position="20"/>
    </location>
</feature>
<evidence type="ECO:0000313" key="2">
    <source>
        <dbReference type="EMBL" id="BAT16876.1"/>
    </source>
</evidence>
<keyword evidence="1" id="KW-0732">Signal</keyword>
<dbReference type="STRING" id="39947.A0A0P0Y9L5"/>
<dbReference type="ExpressionAtlas" id="A0A0P0Y9L5">
    <property type="expression patterns" value="baseline and differential"/>
</dbReference>
<dbReference type="Gramene" id="Os12t0416300-01">
    <property type="protein sequence ID" value="Os12t0416300-01"/>
    <property type="gene ID" value="Os12g0416300"/>
</dbReference>
<dbReference type="InParanoid" id="A0A0P0Y9L5"/>
<dbReference type="SMR" id="A0A0P0Y9L5"/>
<gene>
    <name evidence="2" type="ordered locus">Os12g0416300</name>
    <name evidence="2" type="ORF">OSNPB_120416300</name>
</gene>
<dbReference type="Proteomes" id="UP000059680">
    <property type="component" value="Chromosome 12"/>
</dbReference>
<sequence>MRALAVVSGVLLAGGTLAYAQSARRQKCQEEYSHSDANT</sequence>
<evidence type="ECO:0000256" key="1">
    <source>
        <dbReference type="SAM" id="SignalP"/>
    </source>
</evidence>
<reference evidence="3" key="1">
    <citation type="journal article" date="2005" name="Nature">
        <title>The map-based sequence of the rice genome.</title>
        <authorList>
            <consortium name="International rice genome sequencing project (IRGSP)"/>
            <person name="Matsumoto T."/>
            <person name="Wu J."/>
            <person name="Kanamori H."/>
            <person name="Katayose Y."/>
            <person name="Fujisawa M."/>
            <person name="Namiki N."/>
            <person name="Mizuno H."/>
            <person name="Yamamoto K."/>
            <person name="Antonio B.A."/>
            <person name="Baba T."/>
            <person name="Sakata K."/>
            <person name="Nagamura Y."/>
            <person name="Aoki H."/>
            <person name="Arikawa K."/>
            <person name="Arita K."/>
            <person name="Bito T."/>
            <person name="Chiden Y."/>
            <person name="Fujitsuka N."/>
            <person name="Fukunaka R."/>
            <person name="Hamada M."/>
            <person name="Harada C."/>
            <person name="Hayashi A."/>
            <person name="Hijishita S."/>
            <person name="Honda M."/>
            <person name="Hosokawa S."/>
            <person name="Ichikawa Y."/>
            <person name="Idonuma A."/>
            <person name="Iijima M."/>
            <person name="Ikeda M."/>
            <person name="Ikeno M."/>
            <person name="Ito K."/>
            <person name="Ito S."/>
            <person name="Ito T."/>
            <person name="Ito Y."/>
            <person name="Ito Y."/>
            <person name="Iwabuchi A."/>
            <person name="Kamiya K."/>
            <person name="Karasawa W."/>
            <person name="Kurita K."/>
            <person name="Katagiri S."/>
            <person name="Kikuta A."/>
            <person name="Kobayashi H."/>
            <person name="Kobayashi N."/>
            <person name="Machita K."/>
            <person name="Maehara T."/>
            <person name="Masukawa M."/>
            <person name="Mizubayashi T."/>
            <person name="Mukai Y."/>
            <person name="Nagasaki H."/>
            <person name="Nagata Y."/>
            <person name="Naito S."/>
            <person name="Nakashima M."/>
            <person name="Nakama Y."/>
            <person name="Nakamichi Y."/>
            <person name="Nakamura M."/>
            <person name="Meguro A."/>
            <person name="Negishi M."/>
            <person name="Ohta I."/>
            <person name="Ohta T."/>
            <person name="Okamoto M."/>
            <person name="Ono N."/>
            <person name="Saji S."/>
            <person name="Sakaguchi M."/>
            <person name="Sakai K."/>
            <person name="Shibata M."/>
            <person name="Shimokawa T."/>
            <person name="Song J."/>
            <person name="Takazaki Y."/>
            <person name="Terasawa K."/>
            <person name="Tsugane M."/>
            <person name="Tsuji K."/>
            <person name="Ueda S."/>
            <person name="Waki K."/>
            <person name="Yamagata H."/>
            <person name="Yamamoto M."/>
            <person name="Yamamoto S."/>
            <person name="Yamane H."/>
            <person name="Yoshiki S."/>
            <person name="Yoshihara R."/>
            <person name="Yukawa K."/>
            <person name="Zhong H."/>
            <person name="Yano M."/>
            <person name="Yuan Q."/>
            <person name="Ouyang S."/>
            <person name="Liu J."/>
            <person name="Jones K.M."/>
            <person name="Gansberger K."/>
            <person name="Moffat K."/>
            <person name="Hill J."/>
            <person name="Bera J."/>
            <person name="Fadrosh D."/>
            <person name="Jin S."/>
            <person name="Johri S."/>
            <person name="Kim M."/>
            <person name="Overton L."/>
            <person name="Reardon M."/>
            <person name="Tsitrin T."/>
            <person name="Vuong H."/>
            <person name="Weaver B."/>
            <person name="Ciecko A."/>
            <person name="Tallon L."/>
            <person name="Jackson J."/>
            <person name="Pai G."/>
            <person name="Aken S.V."/>
            <person name="Utterback T."/>
            <person name="Reidmuller S."/>
            <person name="Feldblyum T."/>
            <person name="Hsiao J."/>
            <person name="Zismann V."/>
            <person name="Iobst S."/>
            <person name="de Vazeille A.R."/>
            <person name="Buell C.R."/>
            <person name="Ying K."/>
            <person name="Li Y."/>
            <person name="Lu T."/>
            <person name="Huang Y."/>
            <person name="Zhao Q."/>
            <person name="Feng Q."/>
            <person name="Zhang L."/>
            <person name="Zhu J."/>
            <person name="Weng Q."/>
            <person name="Mu J."/>
            <person name="Lu Y."/>
            <person name="Fan D."/>
            <person name="Liu Y."/>
            <person name="Guan J."/>
            <person name="Zhang Y."/>
            <person name="Yu S."/>
            <person name="Liu X."/>
            <person name="Zhang Y."/>
            <person name="Hong G."/>
            <person name="Han B."/>
            <person name="Choisne N."/>
            <person name="Demange N."/>
            <person name="Orjeda G."/>
            <person name="Samain S."/>
            <person name="Cattolico L."/>
            <person name="Pelletier E."/>
            <person name="Couloux A."/>
            <person name="Segurens B."/>
            <person name="Wincker P."/>
            <person name="D'Hont A."/>
            <person name="Scarpelli C."/>
            <person name="Weissenbach J."/>
            <person name="Salanoubat M."/>
            <person name="Quetier F."/>
            <person name="Yu Y."/>
            <person name="Kim H.R."/>
            <person name="Rambo T."/>
            <person name="Currie J."/>
            <person name="Collura K."/>
            <person name="Luo M."/>
            <person name="Yang T."/>
            <person name="Ammiraju J.S.S."/>
            <person name="Engler F."/>
            <person name="Soderlund C."/>
            <person name="Wing R.A."/>
            <person name="Palmer L.E."/>
            <person name="de la Bastide M."/>
            <person name="Spiegel L."/>
            <person name="Nascimento L."/>
            <person name="Zutavern T."/>
            <person name="O'Shaughnessy A."/>
            <person name="Dike S."/>
            <person name="Dedhia N."/>
            <person name="Preston R."/>
            <person name="Balija V."/>
            <person name="McCombie W.R."/>
            <person name="Chow T."/>
            <person name="Chen H."/>
            <person name="Chung M."/>
            <person name="Chen C."/>
            <person name="Shaw J."/>
            <person name="Wu H."/>
            <person name="Hsiao K."/>
            <person name="Chao Y."/>
            <person name="Chu M."/>
            <person name="Cheng C."/>
            <person name="Hour A."/>
            <person name="Lee P."/>
            <person name="Lin S."/>
            <person name="Lin Y."/>
            <person name="Liou J."/>
            <person name="Liu S."/>
            <person name="Hsing Y."/>
            <person name="Raghuvanshi S."/>
            <person name="Mohanty A."/>
            <person name="Bharti A.K."/>
            <person name="Gaur A."/>
            <person name="Gupta V."/>
            <person name="Kumar D."/>
            <person name="Ravi V."/>
            <person name="Vij S."/>
            <person name="Kapur A."/>
            <person name="Khurana P."/>
            <person name="Khurana P."/>
            <person name="Khurana J.P."/>
            <person name="Tyagi A.K."/>
            <person name="Gaikwad K."/>
            <person name="Singh A."/>
            <person name="Dalal V."/>
            <person name="Srivastava S."/>
            <person name="Dixit A."/>
            <person name="Pal A.K."/>
            <person name="Ghazi I.A."/>
            <person name="Yadav M."/>
            <person name="Pandit A."/>
            <person name="Bhargava A."/>
            <person name="Sureshbabu K."/>
            <person name="Batra K."/>
            <person name="Sharma T.R."/>
            <person name="Mohapatra T."/>
            <person name="Singh N.K."/>
            <person name="Messing J."/>
            <person name="Nelson A.B."/>
            <person name="Fuks G."/>
            <person name="Kavchok S."/>
            <person name="Keizer G."/>
            <person name="Linton E."/>
            <person name="Llaca V."/>
            <person name="Song R."/>
            <person name="Tanyolac B."/>
            <person name="Young S."/>
            <person name="Ho-Il K."/>
            <person name="Hahn J.H."/>
            <person name="Sangsakoo G."/>
            <person name="Vanavichit A."/>
            <person name="de Mattos Luiz.A.T."/>
            <person name="Zimmer P.D."/>
            <person name="Malone G."/>
            <person name="Dellagostin O."/>
            <person name="de Oliveira A.C."/>
            <person name="Bevan M."/>
            <person name="Bancroft I."/>
            <person name="Minx P."/>
            <person name="Cordum H."/>
            <person name="Wilson R."/>
            <person name="Cheng Z."/>
            <person name="Jin W."/>
            <person name="Jiang J."/>
            <person name="Leong S.A."/>
            <person name="Iwama H."/>
            <person name="Gojobori T."/>
            <person name="Itoh T."/>
            <person name="Niimura Y."/>
            <person name="Fujii Y."/>
            <person name="Habara T."/>
            <person name="Sakai H."/>
            <person name="Sato Y."/>
            <person name="Wilson G."/>
            <person name="Kumar K."/>
            <person name="McCouch S."/>
            <person name="Juretic N."/>
            <person name="Hoen D."/>
            <person name="Wright S."/>
            <person name="Bruskiewich R."/>
            <person name="Bureau T."/>
            <person name="Miyao A."/>
            <person name="Hirochika H."/>
            <person name="Nishikawa T."/>
            <person name="Kadowaki K."/>
            <person name="Sugiura M."/>
            <person name="Burr B."/>
            <person name="Sasaki T."/>
        </authorList>
    </citation>
    <scope>NUCLEOTIDE SEQUENCE [LARGE SCALE GENOMIC DNA]</scope>
    <source>
        <strain evidence="3">cv. Nipponbare</strain>
    </source>
</reference>
<accession>A0A0P0Y9L5</accession>
<protein>
    <submittedName>
        <fullName evidence="2">Os12g0416300 protein</fullName>
    </submittedName>
</protein>